<proteinExistence type="predicted"/>
<dbReference type="Proteomes" id="UP000054477">
    <property type="component" value="Unassembled WGS sequence"/>
</dbReference>
<dbReference type="HOGENOM" id="CLU_2886123_0_0_1"/>
<gene>
    <name evidence="1" type="ORF">K443DRAFT_679640</name>
</gene>
<reference evidence="1 2" key="1">
    <citation type="submission" date="2014-04" db="EMBL/GenBank/DDBJ databases">
        <authorList>
            <consortium name="DOE Joint Genome Institute"/>
            <person name="Kuo A."/>
            <person name="Kohler A."/>
            <person name="Nagy L.G."/>
            <person name="Floudas D."/>
            <person name="Copeland A."/>
            <person name="Barry K.W."/>
            <person name="Cichocki N."/>
            <person name="Veneault-Fourrey C."/>
            <person name="LaButti K."/>
            <person name="Lindquist E.A."/>
            <person name="Lipzen A."/>
            <person name="Lundell T."/>
            <person name="Morin E."/>
            <person name="Murat C."/>
            <person name="Sun H."/>
            <person name="Tunlid A."/>
            <person name="Henrissat B."/>
            <person name="Grigoriev I.V."/>
            <person name="Hibbett D.S."/>
            <person name="Martin F."/>
            <person name="Nordberg H.P."/>
            <person name="Cantor M.N."/>
            <person name="Hua S.X."/>
        </authorList>
    </citation>
    <scope>NUCLEOTIDE SEQUENCE [LARGE SCALE GENOMIC DNA]</scope>
    <source>
        <strain evidence="1 2">LaAM-08-1</strain>
    </source>
</reference>
<keyword evidence="2" id="KW-1185">Reference proteome</keyword>
<organism evidence="1 2">
    <name type="scientific">Laccaria amethystina LaAM-08-1</name>
    <dbReference type="NCBI Taxonomy" id="1095629"/>
    <lineage>
        <taxon>Eukaryota</taxon>
        <taxon>Fungi</taxon>
        <taxon>Dikarya</taxon>
        <taxon>Basidiomycota</taxon>
        <taxon>Agaricomycotina</taxon>
        <taxon>Agaricomycetes</taxon>
        <taxon>Agaricomycetidae</taxon>
        <taxon>Agaricales</taxon>
        <taxon>Agaricineae</taxon>
        <taxon>Hydnangiaceae</taxon>
        <taxon>Laccaria</taxon>
    </lineage>
</organism>
<evidence type="ECO:0000313" key="2">
    <source>
        <dbReference type="Proteomes" id="UP000054477"/>
    </source>
</evidence>
<evidence type="ECO:0000313" key="1">
    <source>
        <dbReference type="EMBL" id="KIJ99885.1"/>
    </source>
</evidence>
<sequence>MWPGRQQGGPQFRVNRHADPSFDFNTRPESVPELDLLALTFAIVRLIRRCFRNLSSLFRDMAV</sequence>
<dbReference type="EMBL" id="KN838637">
    <property type="protein sequence ID" value="KIJ99885.1"/>
    <property type="molecule type" value="Genomic_DNA"/>
</dbReference>
<dbReference type="AlphaFoldDB" id="A0A0C9X4D3"/>
<accession>A0A0C9X4D3</accession>
<protein>
    <submittedName>
        <fullName evidence="1">Uncharacterized protein</fullName>
    </submittedName>
</protein>
<reference evidence="2" key="2">
    <citation type="submission" date="2015-01" db="EMBL/GenBank/DDBJ databases">
        <title>Evolutionary Origins and Diversification of the Mycorrhizal Mutualists.</title>
        <authorList>
            <consortium name="DOE Joint Genome Institute"/>
            <consortium name="Mycorrhizal Genomics Consortium"/>
            <person name="Kohler A."/>
            <person name="Kuo A."/>
            <person name="Nagy L.G."/>
            <person name="Floudas D."/>
            <person name="Copeland A."/>
            <person name="Barry K.W."/>
            <person name="Cichocki N."/>
            <person name="Veneault-Fourrey C."/>
            <person name="LaButti K."/>
            <person name="Lindquist E.A."/>
            <person name="Lipzen A."/>
            <person name="Lundell T."/>
            <person name="Morin E."/>
            <person name="Murat C."/>
            <person name="Riley R."/>
            <person name="Ohm R."/>
            <person name="Sun H."/>
            <person name="Tunlid A."/>
            <person name="Henrissat B."/>
            <person name="Grigoriev I.V."/>
            <person name="Hibbett D.S."/>
            <person name="Martin F."/>
        </authorList>
    </citation>
    <scope>NUCLEOTIDE SEQUENCE [LARGE SCALE GENOMIC DNA]</scope>
    <source>
        <strain evidence="2">LaAM-08-1</strain>
    </source>
</reference>
<name>A0A0C9X4D3_9AGAR</name>